<feature type="domain" description="C-glycoside deglycosidase beta subunit" evidence="5">
    <location>
        <begin position="16"/>
        <end position="85"/>
    </location>
</feature>
<accession>A0A4R6KAP3</accession>
<evidence type="ECO:0000256" key="1">
    <source>
        <dbReference type="ARBA" id="ARBA00023239"/>
    </source>
</evidence>
<dbReference type="Proteomes" id="UP000295388">
    <property type="component" value="Unassembled WGS sequence"/>
</dbReference>
<dbReference type="Pfam" id="PF19906">
    <property type="entry name" value="CGDB"/>
    <property type="match status" value="1"/>
</dbReference>
<name>A0A4R6KAP3_9ACTN</name>
<dbReference type="OrthoDB" id="4940614at2"/>
<proteinExistence type="inferred from homology"/>
<evidence type="ECO:0000256" key="4">
    <source>
        <dbReference type="ARBA" id="ARBA00047208"/>
    </source>
</evidence>
<evidence type="ECO:0000256" key="3">
    <source>
        <dbReference type="ARBA" id="ARBA00046336"/>
    </source>
</evidence>
<keyword evidence="1" id="KW-0456">Lyase</keyword>
<evidence type="ECO:0000313" key="6">
    <source>
        <dbReference type="EMBL" id="TDO47135.1"/>
    </source>
</evidence>
<evidence type="ECO:0000313" key="7">
    <source>
        <dbReference type="Proteomes" id="UP000295388"/>
    </source>
</evidence>
<organism evidence="6 7">
    <name type="scientific">Kribbella caucasensis</name>
    <dbReference type="NCBI Taxonomy" id="2512215"/>
    <lineage>
        <taxon>Bacteria</taxon>
        <taxon>Bacillati</taxon>
        <taxon>Actinomycetota</taxon>
        <taxon>Actinomycetes</taxon>
        <taxon>Propionibacteriales</taxon>
        <taxon>Kribbellaceae</taxon>
        <taxon>Kribbella</taxon>
    </lineage>
</organism>
<keyword evidence="7" id="KW-1185">Reference proteome</keyword>
<sequence length="135" mass="15167">MSGFVRAGGLRVVDDGLDFEARLPWMRSLPWRCIDQISVTLDGQELPDSCLRLRVDGRLVRIEECSSLDGYWMIGRAVTVQVRRRRMREGALLRVTVRFVIPYVEGDDGPTELLAATTLRLPVARAGDHTDVEVG</sequence>
<comment type="caution">
    <text evidence="6">The sequence shown here is derived from an EMBL/GenBank/DDBJ whole genome shotgun (WGS) entry which is preliminary data.</text>
</comment>
<dbReference type="RefSeq" id="WP_133801528.1">
    <property type="nucleotide sequence ID" value="NZ_SNWQ01000009.1"/>
</dbReference>
<dbReference type="InterPro" id="IPR045959">
    <property type="entry name" value="CGDB"/>
</dbReference>
<keyword evidence="2" id="KW-0119">Carbohydrate metabolism</keyword>
<evidence type="ECO:0000256" key="2">
    <source>
        <dbReference type="ARBA" id="ARBA00023277"/>
    </source>
</evidence>
<protein>
    <recommendedName>
        <fullName evidence="4">C-deglycosylation enzyme beta subunit</fullName>
    </recommendedName>
</protein>
<reference evidence="6 7" key="1">
    <citation type="submission" date="2019-03" db="EMBL/GenBank/DDBJ databases">
        <title>Genomic Encyclopedia of Type Strains, Phase III (KMG-III): the genomes of soil and plant-associated and newly described type strains.</title>
        <authorList>
            <person name="Whitman W."/>
        </authorList>
    </citation>
    <scope>NUCLEOTIDE SEQUENCE [LARGE SCALE GENOMIC DNA]</scope>
    <source>
        <strain evidence="6 7">VKM Ac-2527</strain>
    </source>
</reference>
<evidence type="ECO:0000259" key="5">
    <source>
        <dbReference type="Pfam" id="PF19906"/>
    </source>
</evidence>
<dbReference type="AlphaFoldDB" id="A0A4R6KAP3"/>
<comment type="similarity">
    <text evidence="3">Belongs to the C-glycoside deglycosidase beta subunit family.</text>
</comment>
<gene>
    <name evidence="6" type="ORF">EV643_10925</name>
</gene>
<dbReference type="EMBL" id="SNWQ01000009">
    <property type="protein sequence ID" value="TDO47135.1"/>
    <property type="molecule type" value="Genomic_DNA"/>
</dbReference>
<dbReference type="GO" id="GO:0016829">
    <property type="term" value="F:lyase activity"/>
    <property type="evidence" value="ECO:0007669"/>
    <property type="project" value="UniProtKB-KW"/>
</dbReference>